<organism evidence="1 2">
    <name type="scientific">Triparma laevis f. inornata</name>
    <dbReference type="NCBI Taxonomy" id="1714386"/>
    <lineage>
        <taxon>Eukaryota</taxon>
        <taxon>Sar</taxon>
        <taxon>Stramenopiles</taxon>
        <taxon>Ochrophyta</taxon>
        <taxon>Bolidophyceae</taxon>
        <taxon>Parmales</taxon>
        <taxon>Triparmaceae</taxon>
        <taxon>Triparma</taxon>
    </lineage>
</organism>
<comment type="caution">
    <text evidence="1">The sequence shown here is derived from an EMBL/GenBank/DDBJ whole genome shotgun (WGS) entry which is preliminary data.</text>
</comment>
<dbReference type="InterPro" id="IPR036126">
    <property type="entry name" value="TBCA_sf"/>
</dbReference>
<dbReference type="GO" id="GO:0048487">
    <property type="term" value="F:beta-tubulin binding"/>
    <property type="evidence" value="ECO:0007669"/>
    <property type="project" value="InterPro"/>
</dbReference>
<reference evidence="2" key="1">
    <citation type="journal article" date="2023" name="Commun. Biol.">
        <title>Genome analysis of Parmales, the sister group of diatoms, reveals the evolutionary specialization of diatoms from phago-mixotrophs to photoautotrophs.</title>
        <authorList>
            <person name="Ban H."/>
            <person name="Sato S."/>
            <person name="Yoshikawa S."/>
            <person name="Yamada K."/>
            <person name="Nakamura Y."/>
            <person name="Ichinomiya M."/>
            <person name="Sato N."/>
            <person name="Blanc-Mathieu R."/>
            <person name="Endo H."/>
            <person name="Kuwata A."/>
            <person name="Ogata H."/>
        </authorList>
    </citation>
    <scope>NUCLEOTIDE SEQUENCE [LARGE SCALE GENOMIC DNA]</scope>
</reference>
<dbReference type="SUPFAM" id="SSF46988">
    <property type="entry name" value="Tubulin chaperone cofactor A"/>
    <property type="match status" value="1"/>
</dbReference>
<sequence>MMVPDSKGRLAKTVEDLSLFVDTSKDLEGVKESEWWAIAQEILGVGEVVEKKEETNVEGLAEDEAF</sequence>
<dbReference type="GO" id="GO:0007023">
    <property type="term" value="P:post-chaperonin tubulin folding pathway"/>
    <property type="evidence" value="ECO:0007669"/>
    <property type="project" value="InterPro"/>
</dbReference>
<dbReference type="GO" id="GO:0007021">
    <property type="term" value="P:tubulin complex assembly"/>
    <property type="evidence" value="ECO:0007669"/>
    <property type="project" value="InterPro"/>
</dbReference>
<protein>
    <submittedName>
        <fullName evidence="1">Uncharacterized protein</fullName>
    </submittedName>
</protein>
<name>A0A9W7EDZ3_9STRA</name>
<proteinExistence type="predicted"/>
<accession>A0A9W7EDZ3</accession>
<dbReference type="AlphaFoldDB" id="A0A9W7EDZ3"/>
<gene>
    <name evidence="1" type="ORF">TL16_g06737</name>
</gene>
<dbReference type="Proteomes" id="UP001162640">
    <property type="component" value="Unassembled WGS sequence"/>
</dbReference>
<evidence type="ECO:0000313" key="2">
    <source>
        <dbReference type="Proteomes" id="UP001162640"/>
    </source>
</evidence>
<dbReference type="EMBL" id="BLQM01000207">
    <property type="protein sequence ID" value="GMH75362.1"/>
    <property type="molecule type" value="Genomic_DNA"/>
</dbReference>
<evidence type="ECO:0000313" key="1">
    <source>
        <dbReference type="EMBL" id="GMH75362.1"/>
    </source>
</evidence>